<feature type="region of interest" description="Disordered" evidence="10">
    <location>
        <begin position="1"/>
        <end position="24"/>
    </location>
</feature>
<dbReference type="PANTHER" id="PTHR16062:SF22">
    <property type="entry name" value="HISTONE-LYSINE N-METHYLTRANSFERASE ASH1L"/>
    <property type="match status" value="1"/>
</dbReference>
<feature type="domain" description="Bromo" evidence="11">
    <location>
        <begin position="48"/>
        <end position="118"/>
    </location>
</feature>
<feature type="region of interest" description="Disordered" evidence="10">
    <location>
        <begin position="429"/>
        <end position="451"/>
    </location>
</feature>
<dbReference type="InterPro" id="IPR001025">
    <property type="entry name" value="BAH_dom"/>
</dbReference>
<proteinExistence type="predicted"/>
<name>A0A820AEV8_9BILA</name>
<dbReference type="GO" id="GO:0006338">
    <property type="term" value="P:chromatin remodeling"/>
    <property type="evidence" value="ECO:0007669"/>
    <property type="project" value="InterPro"/>
</dbReference>
<feature type="region of interest" description="Disordered" evidence="10">
    <location>
        <begin position="1694"/>
        <end position="1726"/>
    </location>
</feature>
<evidence type="ECO:0000256" key="7">
    <source>
        <dbReference type="ARBA" id="ARBA00023242"/>
    </source>
</evidence>
<accession>A0A820AEV8</accession>
<keyword evidence="2" id="KW-0677">Repeat</keyword>
<keyword evidence="5 8" id="KW-0103">Bromodomain</keyword>
<evidence type="ECO:0000259" key="11">
    <source>
        <dbReference type="PROSITE" id="PS50014"/>
    </source>
</evidence>
<dbReference type="Pfam" id="PF00505">
    <property type="entry name" value="HMG_box"/>
    <property type="match status" value="1"/>
</dbReference>
<evidence type="ECO:0000313" key="14">
    <source>
        <dbReference type="EMBL" id="CAF4189606.1"/>
    </source>
</evidence>
<dbReference type="Proteomes" id="UP000663851">
    <property type="component" value="Unassembled WGS sequence"/>
</dbReference>
<dbReference type="SMART" id="SM00297">
    <property type="entry name" value="BROMO"/>
    <property type="match status" value="7"/>
</dbReference>
<feature type="domain" description="Bromo" evidence="11">
    <location>
        <begin position="155"/>
        <end position="225"/>
    </location>
</feature>
<keyword evidence="7 9" id="KW-0539">Nucleus</keyword>
<evidence type="ECO:0000256" key="10">
    <source>
        <dbReference type="SAM" id="MobiDB-lite"/>
    </source>
</evidence>
<evidence type="ECO:0000256" key="6">
    <source>
        <dbReference type="ARBA" id="ARBA00023163"/>
    </source>
</evidence>
<feature type="region of interest" description="Disordered" evidence="10">
    <location>
        <begin position="1343"/>
        <end position="1373"/>
    </location>
</feature>
<dbReference type="InterPro" id="IPR036427">
    <property type="entry name" value="Bromodomain-like_sf"/>
</dbReference>
<dbReference type="InterPro" id="IPR009071">
    <property type="entry name" value="HMG_box_dom"/>
</dbReference>
<reference evidence="14" key="1">
    <citation type="submission" date="2021-02" db="EMBL/GenBank/DDBJ databases">
        <authorList>
            <person name="Nowell W R."/>
        </authorList>
    </citation>
    <scope>NUCLEOTIDE SEQUENCE</scope>
</reference>
<feature type="domain" description="Bromo" evidence="11">
    <location>
        <begin position="595"/>
        <end position="661"/>
    </location>
</feature>
<dbReference type="Pfam" id="PF00439">
    <property type="entry name" value="Bromodomain"/>
    <property type="match status" value="5"/>
</dbReference>
<evidence type="ECO:0000259" key="13">
    <source>
        <dbReference type="PROSITE" id="PS51038"/>
    </source>
</evidence>
<evidence type="ECO:0000256" key="2">
    <source>
        <dbReference type="ARBA" id="ARBA00022737"/>
    </source>
</evidence>
<dbReference type="PANTHER" id="PTHR16062">
    <property type="entry name" value="SWI/SNF-RELATED"/>
    <property type="match status" value="1"/>
</dbReference>
<feature type="domain" description="Bromo" evidence="11">
    <location>
        <begin position="315"/>
        <end position="385"/>
    </location>
</feature>
<evidence type="ECO:0000259" key="12">
    <source>
        <dbReference type="PROSITE" id="PS50118"/>
    </source>
</evidence>
<dbReference type="Pfam" id="PF01426">
    <property type="entry name" value="BAH"/>
    <property type="match status" value="2"/>
</dbReference>
<dbReference type="InterPro" id="IPR036910">
    <property type="entry name" value="HMG_box_dom_sf"/>
</dbReference>
<dbReference type="InterPro" id="IPR043151">
    <property type="entry name" value="BAH_sf"/>
</dbReference>
<comment type="subcellular location">
    <subcellularLocation>
        <location evidence="1">Nucleus</location>
    </subcellularLocation>
</comment>
<dbReference type="InterPro" id="IPR001487">
    <property type="entry name" value="Bromodomain"/>
</dbReference>
<dbReference type="PROSITE" id="PS00633">
    <property type="entry name" value="BROMODOMAIN_1"/>
    <property type="match status" value="1"/>
</dbReference>
<feature type="domain" description="HMG box" evidence="12">
    <location>
        <begin position="1298"/>
        <end position="1366"/>
    </location>
</feature>
<dbReference type="GO" id="GO:0003682">
    <property type="term" value="F:chromatin binding"/>
    <property type="evidence" value="ECO:0007669"/>
    <property type="project" value="InterPro"/>
</dbReference>
<evidence type="ECO:0000256" key="9">
    <source>
        <dbReference type="PROSITE-ProRule" id="PRU00267"/>
    </source>
</evidence>
<dbReference type="InterPro" id="IPR018359">
    <property type="entry name" value="Bromodomain_CS"/>
</dbReference>
<feature type="compositionally biased region" description="Polar residues" evidence="10">
    <location>
        <begin position="1360"/>
        <end position="1373"/>
    </location>
</feature>
<feature type="compositionally biased region" description="Basic and acidic residues" evidence="10">
    <location>
        <begin position="1716"/>
        <end position="1726"/>
    </location>
</feature>
<evidence type="ECO:0000256" key="4">
    <source>
        <dbReference type="ARBA" id="ARBA00023015"/>
    </source>
</evidence>
<dbReference type="PROSITE" id="PS50118">
    <property type="entry name" value="HMG_BOX_2"/>
    <property type="match status" value="1"/>
</dbReference>
<protein>
    <recommendedName>
        <fullName evidence="16">Protein polybromo-1</fullName>
    </recommendedName>
</protein>
<feature type="region of interest" description="Disordered" evidence="10">
    <location>
        <begin position="815"/>
        <end position="852"/>
    </location>
</feature>
<dbReference type="PROSITE" id="PS51038">
    <property type="entry name" value="BAH"/>
    <property type="match status" value="2"/>
</dbReference>
<evidence type="ECO:0000256" key="5">
    <source>
        <dbReference type="ARBA" id="ARBA00023117"/>
    </source>
</evidence>
<organism evidence="14 15">
    <name type="scientific">Rotaria socialis</name>
    <dbReference type="NCBI Taxonomy" id="392032"/>
    <lineage>
        <taxon>Eukaryota</taxon>
        <taxon>Metazoa</taxon>
        <taxon>Spiralia</taxon>
        <taxon>Gnathifera</taxon>
        <taxon>Rotifera</taxon>
        <taxon>Eurotatoria</taxon>
        <taxon>Bdelloidea</taxon>
        <taxon>Philodinida</taxon>
        <taxon>Philodinidae</taxon>
        <taxon>Rotaria</taxon>
    </lineage>
</organism>
<feature type="domain" description="BAH" evidence="13">
    <location>
        <begin position="862"/>
        <end position="984"/>
    </location>
</feature>
<gene>
    <name evidence="14" type="ORF">HFQ381_LOCUS6759</name>
</gene>
<feature type="DNA-binding region" description="HMG box" evidence="9">
    <location>
        <begin position="1298"/>
        <end position="1366"/>
    </location>
</feature>
<dbReference type="GO" id="GO:0016586">
    <property type="term" value="C:RSC-type complex"/>
    <property type="evidence" value="ECO:0007669"/>
    <property type="project" value="InterPro"/>
</dbReference>
<sequence length="1726" mass="201688">MPKRIHSASDRDDTNESTSTTKRTRKATELNNLCQEFYDSFRSYKAEDGRTLCENFIHLPAKRGNSDYFTSAKEPIDLTEIQQKIHSDEYDSFEEFLDDIEVLINNAKNYYRKNSMEWKDANELSKYFYSKAKFQSIDSYYFDEFFTAIYNTQIDDRPVTDIFLFLPSRKIYPDYYLIVTKPIDLKMIAIKIQNNQYSSLDDMENDLLLLISNARKYNDPKSQIYKDACALKKIITSVKNELDAALKTPNDRLRLTKRDVILSSEVANMEYPEEPDDEDIVQQTIDDADSDTSSLGDGDDSYRTLYNSVRHYKLGAQSLIDPFMKLPNKRFHQDYYEEIQRPIAVSIIKNNIKKGKYTDLGDLVDDLKLMFDNAMQYNQEGSLIYNSAKKLLDVTIIKAHELGYDEQKPRLKEARINIPMITVKDEYLVSSSPQSPNSQRNRPSKKPMKSPEENIQSIYTYIREYRENDIGLIAPFLELPSAEEYPDYYETIEHPIDMSIIKDKMDKGIYKREQDIIEDLNRMFNNAKVYNVDESYIFKYASRLEHALANKYKTMIIKKERPSHLNRIPTKKSLNTLQDKLSHLIQSIKSHTNCHGRTLSTVFLTLPSKIDYPDYYEIIQKPIDIRRIESRQYCSINELSSDLKLMFDNALLYNEPGSMIYRDALNLQRLFIEKKRDLTHNESVQNLVCELLICLFIQTFNYEDQDGQYISDSFSELPEQAENEPFDIVYTFDMIRQNLDQRRYRRLDAFQTDLFKAFERARKLTLPHSKVYQDSIKLEKIYLRLRDEICQHGSLLRSPALLFNEDRLQHELVRERTEKDSMANTNNQNSISPTKSSDSDENKVSAMKSISRTENSSLSKGQTYYLGDFVYVEANDETKEPYIVCIESFEHKDNEDYLSGLQFCRPNETYHTPVHKFLRQEVFLTQSIEDLPMNKIQGLCFVSHFKDYFKYQPILDDETAFQDQDVYVCESRYNMKTKTFRKIKWWNLPENTRVKLIQRDTPLENIRIASTLGNNNSLIHRSSTTDNESINTDIIDKPKETILYDTVINEKLNENASIKKTFYEQIVISTHSFYKVGDFVYVNNIENNNNNESNKRFIFRIDKIWKENDSYCLSGTVFIQPSDITNRDQLIVTAKCRYEREVIKRDGPSTQISLDNIQGKCSVLSLKHFCTHRLTEIPESDVYVCESKYVTDDHSLRGLSKPLKRISLSLKATADEIWTFRKELILKQETPGALFKAVDESSTMELDDHFDNHLDGVERHSNHGNFDTMHNGINLNPSLSNRYNSNIINRKSNRRGLPTRPPCGYLIFASESRKRLIRDNPGIPFGEMSRIIGDQWRRIPPHEREKYEEKSRERAREQDTQVPNNTMAYDSPVNSPRIVNGGVAINGYYPSFPNVYPMNGALPVALKPPAQPLPPPPAAAIINRPPRIQRVAHSEMYSRYIEHLKTDYPFISDWPKQLKTSIGNNGNIPSRPLPSHWLINNSPGFYNNMYEALWSMRDNMWSDVVRVRNVLSDEWNKAIDRAEVLFGFKSNLSVVDVQKKTDALNLQRLFIEKKRDLTHNESVQNLVCELLICLFIQTFNYEDQDGQYISDSFSELPEQAENEPFDIVYTFDMIRQNLDQRRYRRLDAFQTDLFKAFERARKLTLPHSKVYQDSIKLEKIYLRLRDEICQHGSLLRSPALLFNEDRLQHELVRERTEKDSMANTNNQNSISPTKSSDSDENKVSVS</sequence>
<keyword evidence="3" id="KW-0156">Chromatin regulator</keyword>
<evidence type="ECO:0000256" key="1">
    <source>
        <dbReference type="ARBA" id="ARBA00004123"/>
    </source>
</evidence>
<dbReference type="GO" id="GO:0006368">
    <property type="term" value="P:transcription elongation by RNA polymerase II"/>
    <property type="evidence" value="ECO:0007669"/>
    <property type="project" value="TreeGrafter"/>
</dbReference>
<evidence type="ECO:0000313" key="15">
    <source>
        <dbReference type="Proteomes" id="UP000663851"/>
    </source>
</evidence>
<feature type="compositionally biased region" description="Polar residues" evidence="10">
    <location>
        <begin position="822"/>
        <end position="836"/>
    </location>
</feature>
<feature type="compositionally biased region" description="Basic and acidic residues" evidence="10">
    <location>
        <begin position="1343"/>
        <end position="1359"/>
    </location>
</feature>
<dbReference type="SUPFAM" id="SSF47370">
    <property type="entry name" value="Bromodomain"/>
    <property type="match status" value="7"/>
</dbReference>
<dbReference type="Gene3D" id="1.10.30.10">
    <property type="entry name" value="High mobility group box domain"/>
    <property type="match status" value="1"/>
</dbReference>
<dbReference type="CDD" id="cd04369">
    <property type="entry name" value="Bromodomain"/>
    <property type="match status" value="1"/>
</dbReference>
<keyword evidence="6" id="KW-0804">Transcription</keyword>
<comment type="caution">
    <text evidence="14">The sequence shown here is derived from an EMBL/GenBank/DDBJ whole genome shotgun (WGS) entry which is preliminary data.</text>
</comment>
<dbReference type="InterPro" id="IPR037382">
    <property type="entry name" value="Rsc/polybromo"/>
</dbReference>
<feature type="compositionally biased region" description="Polar residues" evidence="10">
    <location>
        <begin position="1701"/>
        <end position="1715"/>
    </location>
</feature>
<feature type="compositionally biased region" description="Low complexity" evidence="10">
    <location>
        <begin position="430"/>
        <end position="441"/>
    </location>
</feature>
<keyword evidence="4" id="KW-0805">Transcription regulation</keyword>
<evidence type="ECO:0000256" key="3">
    <source>
        <dbReference type="ARBA" id="ARBA00022853"/>
    </source>
</evidence>
<keyword evidence="9" id="KW-0238">DNA-binding</keyword>
<dbReference type="EMBL" id="CAJOBO010000310">
    <property type="protein sequence ID" value="CAF4189606.1"/>
    <property type="molecule type" value="Genomic_DNA"/>
</dbReference>
<dbReference type="PROSITE" id="PS50014">
    <property type="entry name" value="BROMODOMAIN_2"/>
    <property type="match status" value="5"/>
</dbReference>
<dbReference type="Gene3D" id="2.30.30.490">
    <property type="match status" value="2"/>
</dbReference>
<dbReference type="SUPFAM" id="SSF47095">
    <property type="entry name" value="HMG-box"/>
    <property type="match status" value="1"/>
</dbReference>
<dbReference type="Gene3D" id="1.20.920.10">
    <property type="entry name" value="Bromodomain-like"/>
    <property type="match status" value="7"/>
</dbReference>
<feature type="domain" description="BAH" evidence="13">
    <location>
        <begin position="1072"/>
        <end position="1200"/>
    </location>
</feature>
<dbReference type="PRINTS" id="PR00503">
    <property type="entry name" value="BROMODOMAIN"/>
</dbReference>
<dbReference type="SMART" id="SM00439">
    <property type="entry name" value="BAH"/>
    <property type="match status" value="2"/>
</dbReference>
<evidence type="ECO:0000256" key="8">
    <source>
        <dbReference type="PROSITE-ProRule" id="PRU00035"/>
    </source>
</evidence>
<evidence type="ECO:0008006" key="16">
    <source>
        <dbReference type="Google" id="ProtNLM"/>
    </source>
</evidence>
<dbReference type="GO" id="GO:0003677">
    <property type="term" value="F:DNA binding"/>
    <property type="evidence" value="ECO:0007669"/>
    <property type="project" value="UniProtKB-UniRule"/>
</dbReference>
<feature type="domain" description="Bromo" evidence="11">
    <location>
        <begin position="468"/>
        <end position="538"/>
    </location>
</feature>
<dbReference type="SMART" id="SM00398">
    <property type="entry name" value="HMG"/>
    <property type="match status" value="1"/>
</dbReference>